<dbReference type="RefSeq" id="WP_092364040.1">
    <property type="nucleotide sequence ID" value="NZ_BMGV01000003.1"/>
</dbReference>
<name>A0A1H6WAP7_9RHOB</name>
<dbReference type="EMBL" id="FNYD01000003">
    <property type="protein sequence ID" value="SEJ12274.1"/>
    <property type="molecule type" value="Genomic_DNA"/>
</dbReference>
<gene>
    <name evidence="1" type="ORF">SAMN05444007_103373</name>
</gene>
<protein>
    <submittedName>
        <fullName evidence="1">Uncharacterized protein</fullName>
    </submittedName>
</protein>
<dbReference type="AlphaFoldDB" id="A0A1H6WAP7"/>
<accession>A0A1H6WAP7</accession>
<evidence type="ECO:0000313" key="1">
    <source>
        <dbReference type="EMBL" id="SEJ12274.1"/>
    </source>
</evidence>
<dbReference type="Proteomes" id="UP000199379">
    <property type="component" value="Unassembled WGS sequence"/>
</dbReference>
<keyword evidence="2" id="KW-1185">Reference proteome</keyword>
<dbReference type="STRING" id="1227549.SAMN05444007_103373"/>
<reference evidence="1 2" key="1">
    <citation type="submission" date="2016-10" db="EMBL/GenBank/DDBJ databases">
        <authorList>
            <person name="de Groot N.N."/>
        </authorList>
    </citation>
    <scope>NUCLEOTIDE SEQUENCE [LARGE SCALE GENOMIC DNA]</scope>
    <source>
        <strain evidence="1 2">DSM 29340</strain>
    </source>
</reference>
<sequence>MTKLTTFKEAAELVQHDPKNPDYAALFLTAVDLANEQSELEYKVLKLGDALMEIVEQMNKLKAAKAAQRKTEVEAGLNR</sequence>
<organism evidence="1 2">
    <name type="scientific">Cribrihabitans marinus</name>
    <dbReference type="NCBI Taxonomy" id="1227549"/>
    <lineage>
        <taxon>Bacteria</taxon>
        <taxon>Pseudomonadati</taxon>
        <taxon>Pseudomonadota</taxon>
        <taxon>Alphaproteobacteria</taxon>
        <taxon>Rhodobacterales</taxon>
        <taxon>Paracoccaceae</taxon>
        <taxon>Cribrihabitans</taxon>
    </lineage>
</organism>
<proteinExistence type="predicted"/>
<evidence type="ECO:0000313" key="2">
    <source>
        <dbReference type="Proteomes" id="UP000199379"/>
    </source>
</evidence>